<evidence type="ECO:0000256" key="2">
    <source>
        <dbReference type="ARBA" id="ARBA00022801"/>
    </source>
</evidence>
<keyword evidence="1" id="KW-0540">Nuclease</keyword>
<comment type="caution">
    <text evidence="6">The sequence shown here is derived from an EMBL/GenBank/DDBJ whole genome shotgun (WGS) entry which is preliminary data.</text>
</comment>
<dbReference type="GO" id="GO:0005829">
    <property type="term" value="C:cytosol"/>
    <property type="evidence" value="ECO:0007669"/>
    <property type="project" value="TreeGrafter"/>
</dbReference>
<dbReference type="Gene3D" id="1.10.30.50">
    <property type="match status" value="1"/>
</dbReference>
<dbReference type="SMART" id="SM00507">
    <property type="entry name" value="HNHc"/>
    <property type="match status" value="1"/>
</dbReference>
<dbReference type="GO" id="GO:0003676">
    <property type="term" value="F:nucleic acid binding"/>
    <property type="evidence" value="ECO:0007669"/>
    <property type="project" value="InterPro"/>
</dbReference>
<proteinExistence type="inferred from homology"/>
<dbReference type="GO" id="GO:0016787">
    <property type="term" value="F:hydrolase activity"/>
    <property type="evidence" value="ECO:0007669"/>
    <property type="project" value="UniProtKB-KW"/>
</dbReference>
<reference evidence="6 7" key="1">
    <citation type="submission" date="2018-08" db="EMBL/GenBank/DDBJ databases">
        <title>Murine metabolic-syndrome-specific gut microbial biobank.</title>
        <authorList>
            <person name="Liu C."/>
        </authorList>
    </citation>
    <scope>NUCLEOTIDE SEQUENCE [LARGE SCALE GENOMIC DNA]</scope>
    <source>
        <strain evidence="6 7">583</strain>
    </source>
</reference>
<dbReference type="InterPro" id="IPR003615">
    <property type="entry name" value="HNH_nuc"/>
</dbReference>
<dbReference type="OrthoDB" id="9811997at2"/>
<protein>
    <recommendedName>
        <fullName evidence="4">Putative HNH nuclease YajD</fullName>
    </recommendedName>
</protein>
<dbReference type="RefSeq" id="WP_160196263.1">
    <property type="nucleotide sequence ID" value="NZ_QXXA01000004.1"/>
</dbReference>
<dbReference type="AlphaFoldDB" id="A0A845QUS1"/>
<evidence type="ECO:0000256" key="3">
    <source>
        <dbReference type="ARBA" id="ARBA00038412"/>
    </source>
</evidence>
<comment type="similarity">
    <text evidence="3">Belongs to the HNH nuclease family.</text>
</comment>
<dbReference type="EMBL" id="QXXA01000004">
    <property type="protein sequence ID" value="NBI05774.1"/>
    <property type="molecule type" value="Genomic_DNA"/>
</dbReference>
<dbReference type="Proteomes" id="UP000467132">
    <property type="component" value="Unassembled WGS sequence"/>
</dbReference>
<keyword evidence="6" id="KW-0255">Endonuclease</keyword>
<dbReference type="InterPro" id="IPR002711">
    <property type="entry name" value="HNH"/>
</dbReference>
<dbReference type="GO" id="GO:0004519">
    <property type="term" value="F:endonuclease activity"/>
    <property type="evidence" value="ECO:0007669"/>
    <property type="project" value="UniProtKB-KW"/>
</dbReference>
<accession>A0A845QUS1</accession>
<evidence type="ECO:0000259" key="5">
    <source>
        <dbReference type="SMART" id="SM00507"/>
    </source>
</evidence>
<sequence length="137" mass="16332">MPLVKICPRCSKIIDRELNYCKECTSRINKDYNRYERDMETQKIYNSKEWEIAKSKAENRDMGLCISCYHNKTIKYSQLVHHIIELKDDLSKAFDLNNLICLCESCHQKIHKVYKTKNKVKMQNLLRSLIKHTRGGY</sequence>
<organism evidence="6 7">
    <name type="scientific">Senegalia massiliensis</name>
    <dbReference type="NCBI Taxonomy" id="1720316"/>
    <lineage>
        <taxon>Bacteria</taxon>
        <taxon>Bacillati</taxon>
        <taxon>Bacillota</taxon>
        <taxon>Clostridia</taxon>
        <taxon>Eubacteriales</taxon>
        <taxon>Clostridiaceae</taxon>
        <taxon>Senegalia</taxon>
    </lineage>
</organism>
<dbReference type="PANTHER" id="PTHR41286">
    <property type="entry name" value="HNH NUCLEASE YAJD-RELATED"/>
    <property type="match status" value="1"/>
</dbReference>
<feature type="domain" description="HNH nuclease" evidence="5">
    <location>
        <begin position="54"/>
        <end position="108"/>
    </location>
</feature>
<dbReference type="PANTHER" id="PTHR41286:SF1">
    <property type="entry name" value="HNH NUCLEASE YAJD-RELATED"/>
    <property type="match status" value="1"/>
</dbReference>
<keyword evidence="2" id="KW-0378">Hydrolase</keyword>
<evidence type="ECO:0000256" key="4">
    <source>
        <dbReference type="ARBA" id="ARBA00040194"/>
    </source>
</evidence>
<dbReference type="GO" id="GO:0008270">
    <property type="term" value="F:zinc ion binding"/>
    <property type="evidence" value="ECO:0007669"/>
    <property type="project" value="InterPro"/>
</dbReference>
<name>A0A845QUS1_9CLOT</name>
<evidence type="ECO:0000256" key="1">
    <source>
        <dbReference type="ARBA" id="ARBA00022722"/>
    </source>
</evidence>
<evidence type="ECO:0000313" key="7">
    <source>
        <dbReference type="Proteomes" id="UP000467132"/>
    </source>
</evidence>
<gene>
    <name evidence="6" type="ORF">D3Z33_02755</name>
</gene>
<keyword evidence="7" id="KW-1185">Reference proteome</keyword>
<evidence type="ECO:0000313" key="6">
    <source>
        <dbReference type="EMBL" id="NBI05774.1"/>
    </source>
</evidence>
<dbReference type="Pfam" id="PF01844">
    <property type="entry name" value="HNH"/>
    <property type="match status" value="1"/>
</dbReference>
<dbReference type="CDD" id="cd00085">
    <property type="entry name" value="HNHc"/>
    <property type="match status" value="1"/>
</dbReference>